<dbReference type="Pfam" id="PF16294">
    <property type="entry name" value="RSB_motif"/>
    <property type="match status" value="1"/>
</dbReference>
<dbReference type="InterPro" id="IPR035979">
    <property type="entry name" value="RBD_domain_sf"/>
</dbReference>
<feature type="compositionally biased region" description="Basic and acidic residues" evidence="1">
    <location>
        <begin position="154"/>
        <end position="166"/>
    </location>
</feature>
<protein>
    <recommendedName>
        <fullName evidence="2">SAP domain-containing protein</fullName>
    </recommendedName>
</protein>
<dbReference type="InterPro" id="IPR003034">
    <property type="entry name" value="SAP_dom"/>
</dbReference>
<reference evidence="3 4" key="1">
    <citation type="submission" date="2013-11" db="EMBL/GenBank/DDBJ databases">
        <title>The Genome Sequence of Phytophthora parasitica P1976.</title>
        <authorList>
            <consortium name="The Broad Institute Genomics Platform"/>
            <person name="Russ C."/>
            <person name="Tyler B."/>
            <person name="Panabieres F."/>
            <person name="Shan W."/>
            <person name="Tripathy S."/>
            <person name="Grunwald N."/>
            <person name="Machado M."/>
            <person name="Johnson C.S."/>
            <person name="Walker B."/>
            <person name="Young S."/>
            <person name="Zeng Q."/>
            <person name="Gargeya S."/>
            <person name="Fitzgerald M."/>
            <person name="Haas B."/>
            <person name="Abouelleil A."/>
            <person name="Allen A.W."/>
            <person name="Alvarado L."/>
            <person name="Arachchi H.M."/>
            <person name="Berlin A.M."/>
            <person name="Chapman S.B."/>
            <person name="Gainer-Dewar J."/>
            <person name="Goldberg J."/>
            <person name="Griggs A."/>
            <person name="Gujja S."/>
            <person name="Hansen M."/>
            <person name="Howarth C."/>
            <person name="Imamovic A."/>
            <person name="Ireland A."/>
            <person name="Larimer J."/>
            <person name="McCowan C."/>
            <person name="Murphy C."/>
            <person name="Pearson M."/>
            <person name="Poon T.W."/>
            <person name="Priest M."/>
            <person name="Roberts A."/>
            <person name="Saif S."/>
            <person name="Shea T."/>
            <person name="Sisk P."/>
            <person name="Sykes S."/>
            <person name="Wortman J."/>
            <person name="Nusbaum C."/>
            <person name="Birren B."/>
        </authorList>
    </citation>
    <scope>NUCLEOTIDE SEQUENCE [LARGE SCALE GENOMIC DNA]</scope>
    <source>
        <strain evidence="3 4">P1976</strain>
    </source>
</reference>
<evidence type="ECO:0000313" key="4">
    <source>
        <dbReference type="Proteomes" id="UP000028582"/>
    </source>
</evidence>
<dbReference type="Gene3D" id="3.30.70.330">
    <property type="match status" value="1"/>
</dbReference>
<comment type="caution">
    <text evidence="3">The sequence shown here is derived from an EMBL/GenBank/DDBJ whole genome shotgun (WGS) entry which is preliminary data.</text>
</comment>
<organism evidence="3 4">
    <name type="scientific">Phytophthora nicotianae P1976</name>
    <dbReference type="NCBI Taxonomy" id="1317066"/>
    <lineage>
        <taxon>Eukaryota</taxon>
        <taxon>Sar</taxon>
        <taxon>Stramenopiles</taxon>
        <taxon>Oomycota</taxon>
        <taxon>Peronosporomycetes</taxon>
        <taxon>Peronosporales</taxon>
        <taxon>Peronosporaceae</taxon>
        <taxon>Phytophthora</taxon>
    </lineage>
</organism>
<dbReference type="PANTHER" id="PTHR47031:SF3">
    <property type="entry name" value="SAP DOMAIN-CONTAINING PROTEIN"/>
    <property type="match status" value="1"/>
</dbReference>
<feature type="compositionally biased region" description="Basic residues" evidence="1">
    <location>
        <begin position="324"/>
        <end position="342"/>
    </location>
</feature>
<evidence type="ECO:0000313" key="3">
    <source>
        <dbReference type="EMBL" id="ETO79187.1"/>
    </source>
</evidence>
<dbReference type="SMART" id="SM00513">
    <property type="entry name" value="SAP"/>
    <property type="match status" value="1"/>
</dbReference>
<accession>A0A081AJX6</accession>
<dbReference type="InterPro" id="IPR012677">
    <property type="entry name" value="Nucleotide-bd_a/b_plait_sf"/>
</dbReference>
<sequence length="342" mass="38878">MTLDANALSHLKVKDLQRELKKRGLDTSGLKAGLLQRLKEHLQQEEKETAHEENIKASSDKKEETDHKNEKKGEENKEKKSDKKGKSDPEKDAGSNDGENEDKPKALKRGADALEKDDNKDLPDIKKPKLAKEAKNGSPQPEDEDGDKPMPAVDAEKAVDGDSRVTREKELRTTLRIDNFVRPFTLNAVKTLVQELGNFVEDGFWMDAIKTHCFVTYPTSEIAEKTSAALNGKVWPPENGRSLSVKLADHTAMEVSQYGEANLLSRLKNKDSNGTQAAQRQKVTIDEFFLKTETKPVLYYLPLTDEQVKEMKQRQSQQPEGQPRKRRHRGGRKRNRRARFRR</sequence>
<dbReference type="InterPro" id="IPR034257">
    <property type="entry name" value="Acinus_RRM"/>
</dbReference>
<dbReference type="Gene3D" id="1.10.720.30">
    <property type="entry name" value="SAP domain"/>
    <property type="match status" value="1"/>
</dbReference>
<dbReference type="InterPro" id="IPR036361">
    <property type="entry name" value="SAP_dom_sf"/>
</dbReference>
<feature type="compositionally biased region" description="Basic and acidic residues" evidence="1">
    <location>
        <begin position="37"/>
        <end position="94"/>
    </location>
</feature>
<dbReference type="PANTHER" id="PTHR47031">
    <property type="entry name" value="SAP DNA-BINDING DOMAIN-CONTAINING PROTEIN"/>
    <property type="match status" value="1"/>
</dbReference>
<dbReference type="Proteomes" id="UP000028582">
    <property type="component" value="Unassembled WGS sequence"/>
</dbReference>
<name>A0A081AJX6_PHYNI</name>
<dbReference type="InterPro" id="IPR032552">
    <property type="entry name" value="RSB_motif"/>
</dbReference>
<evidence type="ECO:0000256" key="1">
    <source>
        <dbReference type="SAM" id="MobiDB-lite"/>
    </source>
</evidence>
<dbReference type="EMBL" id="ANJA01001138">
    <property type="protein sequence ID" value="ETO79187.1"/>
    <property type="molecule type" value="Genomic_DNA"/>
</dbReference>
<proteinExistence type="predicted"/>
<dbReference type="Pfam" id="PF02037">
    <property type="entry name" value="SAP"/>
    <property type="match status" value="1"/>
</dbReference>
<dbReference type="CDD" id="cd12432">
    <property type="entry name" value="RRM_ACINU"/>
    <property type="match status" value="1"/>
</dbReference>
<gene>
    <name evidence="3" type="ORF">F444_06074</name>
</gene>
<dbReference type="OrthoDB" id="5348404at2759"/>
<dbReference type="AlphaFoldDB" id="A0A081AJX6"/>
<evidence type="ECO:0000259" key="2">
    <source>
        <dbReference type="PROSITE" id="PS50800"/>
    </source>
</evidence>
<feature type="region of interest" description="Disordered" evidence="1">
    <location>
        <begin position="309"/>
        <end position="342"/>
    </location>
</feature>
<dbReference type="SUPFAM" id="SSF54928">
    <property type="entry name" value="RNA-binding domain, RBD"/>
    <property type="match status" value="1"/>
</dbReference>
<feature type="region of interest" description="Disordered" evidence="1">
    <location>
        <begin position="37"/>
        <end position="166"/>
    </location>
</feature>
<feature type="compositionally biased region" description="Basic and acidic residues" evidence="1">
    <location>
        <begin position="101"/>
        <end position="135"/>
    </location>
</feature>
<dbReference type="GO" id="GO:0003676">
    <property type="term" value="F:nucleic acid binding"/>
    <property type="evidence" value="ECO:0007669"/>
    <property type="project" value="InterPro"/>
</dbReference>
<feature type="domain" description="SAP" evidence="2">
    <location>
        <begin position="8"/>
        <end position="42"/>
    </location>
</feature>
<dbReference type="SUPFAM" id="SSF68906">
    <property type="entry name" value="SAP domain"/>
    <property type="match status" value="1"/>
</dbReference>
<dbReference type="PROSITE" id="PS50800">
    <property type="entry name" value="SAP"/>
    <property type="match status" value="1"/>
</dbReference>